<keyword evidence="7" id="KW-0915">Sodium</keyword>
<evidence type="ECO:0000313" key="12">
    <source>
        <dbReference type="EMBL" id="CAH1792918.1"/>
    </source>
</evidence>
<name>A0A8J1UL11_OWEFU</name>
<proteinExistence type="inferred from homology"/>
<comment type="caution">
    <text evidence="12">The sequence shown here is derived from an EMBL/GenBank/DDBJ whole genome shotgun (WGS) entry which is preliminary data.</text>
</comment>
<keyword evidence="3" id="KW-0813">Transport</keyword>
<dbReference type="PANTHER" id="PTHR42985">
    <property type="entry name" value="SODIUM-COUPLED MONOCARBOXYLATE TRANSPORTER"/>
    <property type="match status" value="1"/>
</dbReference>
<evidence type="ECO:0000256" key="2">
    <source>
        <dbReference type="ARBA" id="ARBA00006434"/>
    </source>
</evidence>
<accession>A0A8J1UL11</accession>
<evidence type="ECO:0000256" key="6">
    <source>
        <dbReference type="ARBA" id="ARBA00022989"/>
    </source>
</evidence>
<dbReference type="InterPro" id="IPR038377">
    <property type="entry name" value="Na/Glc_symporter_sf"/>
</dbReference>
<organism evidence="12 13">
    <name type="scientific">Owenia fusiformis</name>
    <name type="common">Polychaete worm</name>
    <dbReference type="NCBI Taxonomy" id="6347"/>
    <lineage>
        <taxon>Eukaryota</taxon>
        <taxon>Metazoa</taxon>
        <taxon>Spiralia</taxon>
        <taxon>Lophotrochozoa</taxon>
        <taxon>Annelida</taxon>
        <taxon>Polychaeta</taxon>
        <taxon>Sedentaria</taxon>
        <taxon>Canalipalpata</taxon>
        <taxon>Sabellida</taxon>
        <taxon>Oweniida</taxon>
        <taxon>Oweniidae</taxon>
        <taxon>Owenia</taxon>
    </lineage>
</organism>
<dbReference type="OrthoDB" id="6132759at2759"/>
<dbReference type="GO" id="GO:0015293">
    <property type="term" value="F:symporter activity"/>
    <property type="evidence" value="ECO:0007669"/>
    <property type="project" value="TreeGrafter"/>
</dbReference>
<dbReference type="GO" id="GO:0005886">
    <property type="term" value="C:plasma membrane"/>
    <property type="evidence" value="ECO:0007669"/>
    <property type="project" value="UniProtKB-SubCell"/>
</dbReference>
<dbReference type="Gene3D" id="1.20.1730.10">
    <property type="entry name" value="Sodium/glucose cotransporter"/>
    <property type="match status" value="1"/>
</dbReference>
<dbReference type="InterPro" id="IPR051163">
    <property type="entry name" value="Sodium:Solute_Symporter_SSF"/>
</dbReference>
<evidence type="ECO:0000313" key="13">
    <source>
        <dbReference type="Proteomes" id="UP000749559"/>
    </source>
</evidence>
<keyword evidence="5" id="KW-0812">Transmembrane</keyword>
<dbReference type="Pfam" id="PF00474">
    <property type="entry name" value="SSF"/>
    <property type="match status" value="1"/>
</dbReference>
<protein>
    <submittedName>
        <fullName evidence="12">Uncharacterized protein</fullName>
    </submittedName>
</protein>
<evidence type="ECO:0000256" key="4">
    <source>
        <dbReference type="ARBA" id="ARBA00022475"/>
    </source>
</evidence>
<keyword evidence="10" id="KW-0739">Sodium transport</keyword>
<keyword evidence="9" id="KW-0472">Membrane</keyword>
<evidence type="ECO:0000256" key="5">
    <source>
        <dbReference type="ARBA" id="ARBA00022692"/>
    </source>
</evidence>
<keyword evidence="6" id="KW-1133">Transmembrane helix</keyword>
<evidence type="ECO:0000256" key="8">
    <source>
        <dbReference type="ARBA" id="ARBA00023065"/>
    </source>
</evidence>
<comment type="similarity">
    <text evidence="2 11">Belongs to the sodium:solute symporter (SSF) (TC 2.A.21) family.</text>
</comment>
<keyword evidence="8" id="KW-0406">Ion transport</keyword>
<sequence>MYSMFQLLPYYILDVFGRVPGIPGIFLATIISAALSTVSSFSNSVATTMWVDWISKCRPMSESQATACTKFLVMVVSILSTAIALIAYKIPGQLLQVIISLGSACGGSTAGMYILGVFTRRCNWKGAVVGTWVGLAFVLWIAIGSFTMKPSFNLHQTPISGCTPLSYNTTDAYMNDSITAIPTLYTTPVDGYLDQGITSIFTVSTSKPKEQPTTRPLDRLYSISYVWFNPLGIGTCFVVGILVSLLTGFSSADDVDKNTYLSWPDLLLCWLPRPQRIKAWNKLANGGIGKSIDHYYIDKYENSPKPDKLENSNNIWTMENSTTILNDDV</sequence>
<comment type="subcellular location">
    <subcellularLocation>
        <location evidence="1">Cell membrane</location>
        <topology evidence="1">Multi-pass membrane protein</topology>
    </subcellularLocation>
</comment>
<keyword evidence="13" id="KW-1185">Reference proteome</keyword>
<keyword evidence="4" id="KW-1003">Cell membrane</keyword>
<evidence type="ECO:0000256" key="9">
    <source>
        <dbReference type="ARBA" id="ARBA00023136"/>
    </source>
</evidence>
<dbReference type="EMBL" id="CAIIXF020000008">
    <property type="protein sequence ID" value="CAH1792918.1"/>
    <property type="molecule type" value="Genomic_DNA"/>
</dbReference>
<dbReference type="Proteomes" id="UP000749559">
    <property type="component" value="Unassembled WGS sequence"/>
</dbReference>
<dbReference type="PANTHER" id="PTHR42985:SF40">
    <property type="entry name" value="LD47995P-RELATED"/>
    <property type="match status" value="1"/>
</dbReference>
<dbReference type="AlphaFoldDB" id="A0A8J1UL11"/>
<evidence type="ECO:0000256" key="11">
    <source>
        <dbReference type="RuleBase" id="RU362091"/>
    </source>
</evidence>
<evidence type="ECO:0000256" key="3">
    <source>
        <dbReference type="ARBA" id="ARBA00022448"/>
    </source>
</evidence>
<reference evidence="12" key="1">
    <citation type="submission" date="2022-03" db="EMBL/GenBank/DDBJ databases">
        <authorList>
            <person name="Martin C."/>
        </authorList>
    </citation>
    <scope>NUCLEOTIDE SEQUENCE</scope>
</reference>
<dbReference type="PROSITE" id="PS50283">
    <property type="entry name" value="NA_SOLUT_SYMP_3"/>
    <property type="match status" value="1"/>
</dbReference>
<evidence type="ECO:0000256" key="1">
    <source>
        <dbReference type="ARBA" id="ARBA00004651"/>
    </source>
</evidence>
<evidence type="ECO:0000256" key="7">
    <source>
        <dbReference type="ARBA" id="ARBA00023053"/>
    </source>
</evidence>
<gene>
    <name evidence="12" type="ORF">OFUS_LOCUS17832</name>
</gene>
<evidence type="ECO:0000256" key="10">
    <source>
        <dbReference type="ARBA" id="ARBA00023201"/>
    </source>
</evidence>
<dbReference type="InterPro" id="IPR001734">
    <property type="entry name" value="Na/solute_symporter"/>
</dbReference>
<dbReference type="GO" id="GO:0006814">
    <property type="term" value="P:sodium ion transport"/>
    <property type="evidence" value="ECO:0007669"/>
    <property type="project" value="UniProtKB-KW"/>
</dbReference>